<dbReference type="RefSeq" id="WP_330146902.1">
    <property type="nucleotide sequence ID" value="NZ_JAZDQU010000002.1"/>
</dbReference>
<organism evidence="1 2">
    <name type="scientific">Pedobacter flavus</name>
    <dbReference type="NCBI Taxonomy" id="3113906"/>
    <lineage>
        <taxon>Bacteria</taxon>
        <taxon>Pseudomonadati</taxon>
        <taxon>Bacteroidota</taxon>
        <taxon>Sphingobacteriia</taxon>
        <taxon>Sphingobacteriales</taxon>
        <taxon>Sphingobacteriaceae</taxon>
        <taxon>Pedobacter</taxon>
    </lineage>
</organism>
<accession>A0ABU7H3W4</accession>
<dbReference type="EMBL" id="JAZDQU010000002">
    <property type="protein sequence ID" value="MEE1886014.1"/>
    <property type="molecule type" value="Genomic_DNA"/>
</dbReference>
<evidence type="ECO:0000313" key="1">
    <source>
        <dbReference type="EMBL" id="MEE1886014.1"/>
    </source>
</evidence>
<name>A0ABU7H3W4_9SPHI</name>
<reference evidence="1 2" key="1">
    <citation type="submission" date="2024-01" db="EMBL/GenBank/DDBJ databases">
        <title>Pedobacter sp. nov., isolated from oil-contaminated soil.</title>
        <authorList>
            <person name="Le N.T.T."/>
        </authorList>
    </citation>
    <scope>NUCLEOTIDE SEQUENCE [LARGE SCALE GENOMIC DNA]</scope>
    <source>
        <strain evidence="1 2">VNH31</strain>
    </source>
</reference>
<gene>
    <name evidence="1" type="ORF">VRU49_11355</name>
</gene>
<comment type="caution">
    <text evidence="1">The sequence shown here is derived from an EMBL/GenBank/DDBJ whole genome shotgun (WGS) entry which is preliminary data.</text>
</comment>
<keyword evidence="2" id="KW-1185">Reference proteome</keyword>
<dbReference type="Proteomes" id="UP001337681">
    <property type="component" value="Unassembled WGS sequence"/>
</dbReference>
<sequence length="229" mass="26858">MLTTANRKDIIESKKIICSELAKIQKSFYDEEVEQYYKDQGELSLFWEMYDCYNKEVLDYPVFHKVITINHTQLESFTATLTQKLTPLFEAINATDFIVVSHFKLDFFGNRDNDFVPLDAVYDELEKVVGGSKYNEAFKFNIHDLLKFVDIFFWITRCDPSAPEYIFLFDSKEQIQLNLCKYGNLHITEFNVERLTEDKLAKMGFSIITGPEFDNFDESGKIDGRVIEY</sequence>
<protein>
    <submittedName>
        <fullName evidence="1">Uncharacterized protein</fullName>
    </submittedName>
</protein>
<proteinExistence type="predicted"/>
<evidence type="ECO:0000313" key="2">
    <source>
        <dbReference type="Proteomes" id="UP001337681"/>
    </source>
</evidence>